<feature type="region of interest" description="Disordered" evidence="11">
    <location>
        <begin position="379"/>
        <end position="423"/>
    </location>
</feature>
<keyword evidence="7" id="KW-0915">Sodium</keyword>
<feature type="transmembrane region" description="Helical" evidence="12">
    <location>
        <begin position="265"/>
        <end position="283"/>
    </location>
</feature>
<evidence type="ECO:0000256" key="10">
    <source>
        <dbReference type="ARBA" id="ARBA00023201"/>
    </source>
</evidence>
<dbReference type="InterPro" id="IPR006153">
    <property type="entry name" value="Cation/H_exchanger_TM"/>
</dbReference>
<reference evidence="14 15" key="1">
    <citation type="journal article" date="2019" name="Sci. Rep.">
        <title>Extended insight into the Mycobacterium chelonae-abscessus complex through whole genome sequencing of Mycobacterium salmoniphilum outbreak and Mycobacterium salmoniphilum-like strains.</title>
        <authorList>
            <person name="Behra P.R.K."/>
            <person name="Das S."/>
            <person name="Pettersson B.M.F."/>
            <person name="Shirreff L."/>
            <person name="DuCote T."/>
            <person name="Jacobsson K.G."/>
            <person name="Ennis D.G."/>
            <person name="Kirsebom L.A."/>
        </authorList>
    </citation>
    <scope>NUCLEOTIDE SEQUENCE [LARGE SCALE GENOMIC DNA]</scope>
    <source>
        <strain evidence="14 15">DE 4585</strain>
    </source>
</reference>
<feature type="transmembrane region" description="Helical" evidence="12">
    <location>
        <begin position="6"/>
        <end position="23"/>
    </location>
</feature>
<evidence type="ECO:0000256" key="8">
    <source>
        <dbReference type="ARBA" id="ARBA00023065"/>
    </source>
</evidence>
<dbReference type="Pfam" id="PF00999">
    <property type="entry name" value="Na_H_Exchanger"/>
    <property type="match status" value="1"/>
</dbReference>
<feature type="transmembrane region" description="Helical" evidence="12">
    <location>
        <begin position="241"/>
        <end position="258"/>
    </location>
</feature>
<proteinExistence type="inferred from homology"/>
<feature type="transmembrane region" description="Helical" evidence="12">
    <location>
        <begin position="321"/>
        <end position="340"/>
    </location>
</feature>
<feature type="transmembrane region" description="Helical" evidence="12">
    <location>
        <begin position="91"/>
        <end position="114"/>
    </location>
</feature>
<keyword evidence="9 12" id="KW-0472">Membrane</keyword>
<feature type="compositionally biased region" description="Low complexity" evidence="11">
    <location>
        <begin position="392"/>
        <end position="402"/>
    </location>
</feature>
<keyword evidence="6 12" id="KW-1133">Transmembrane helix</keyword>
<dbReference type="RefSeq" id="WP_134069490.1">
    <property type="nucleotide sequence ID" value="NZ_PECH01000001.1"/>
</dbReference>
<evidence type="ECO:0000256" key="6">
    <source>
        <dbReference type="ARBA" id="ARBA00022989"/>
    </source>
</evidence>
<keyword evidence="10" id="KW-0739">Sodium transport</keyword>
<comment type="subcellular location">
    <subcellularLocation>
        <location evidence="1">Membrane</location>
        <topology evidence="1">Multi-pass membrane protein</topology>
    </subcellularLocation>
</comment>
<keyword evidence="4" id="KW-0050">Antiport</keyword>
<evidence type="ECO:0000256" key="12">
    <source>
        <dbReference type="SAM" id="Phobius"/>
    </source>
</evidence>
<evidence type="ECO:0000259" key="13">
    <source>
        <dbReference type="Pfam" id="PF00999"/>
    </source>
</evidence>
<protein>
    <submittedName>
        <fullName evidence="14">Sodium/hydrogen exchanger family protein</fullName>
    </submittedName>
</protein>
<dbReference type="PANTHER" id="PTHR43562">
    <property type="entry name" value="NAPA-TYPE SODIUM/HYDROGEN ANTIPORTER"/>
    <property type="match status" value="1"/>
</dbReference>
<keyword evidence="5 12" id="KW-0812">Transmembrane</keyword>
<dbReference type="GO" id="GO:0006814">
    <property type="term" value="P:sodium ion transport"/>
    <property type="evidence" value="ECO:0007669"/>
    <property type="project" value="UniProtKB-KW"/>
</dbReference>
<dbReference type="GO" id="GO:0016020">
    <property type="term" value="C:membrane"/>
    <property type="evidence" value="ECO:0007669"/>
    <property type="project" value="UniProtKB-SubCell"/>
</dbReference>
<evidence type="ECO:0000313" key="14">
    <source>
        <dbReference type="EMBL" id="TDZ87321.1"/>
    </source>
</evidence>
<feature type="transmembrane region" description="Helical" evidence="12">
    <location>
        <begin position="295"/>
        <end position="314"/>
    </location>
</feature>
<dbReference type="GO" id="GO:1902600">
    <property type="term" value="P:proton transmembrane transport"/>
    <property type="evidence" value="ECO:0007669"/>
    <property type="project" value="InterPro"/>
</dbReference>
<keyword evidence="3" id="KW-0813">Transport</keyword>
<organism evidence="14 15">
    <name type="scientific">Mycobacteroides salmoniphilum</name>
    <dbReference type="NCBI Taxonomy" id="404941"/>
    <lineage>
        <taxon>Bacteria</taxon>
        <taxon>Bacillati</taxon>
        <taxon>Actinomycetota</taxon>
        <taxon>Actinomycetes</taxon>
        <taxon>Mycobacteriales</taxon>
        <taxon>Mycobacteriaceae</taxon>
        <taxon>Mycobacteroides</taxon>
    </lineage>
</organism>
<comment type="similarity">
    <text evidence="2">Belongs to the monovalent cation:proton antiporter 2 (CPA2) transporter (TC 2.A.37) family.</text>
</comment>
<feature type="transmembrane region" description="Helical" evidence="12">
    <location>
        <begin position="175"/>
        <end position="195"/>
    </location>
</feature>
<gene>
    <name evidence="14" type="ORF">DE4585_00313</name>
</gene>
<evidence type="ECO:0000256" key="5">
    <source>
        <dbReference type="ARBA" id="ARBA00022692"/>
    </source>
</evidence>
<evidence type="ECO:0000256" key="3">
    <source>
        <dbReference type="ARBA" id="ARBA00022448"/>
    </source>
</evidence>
<evidence type="ECO:0000313" key="15">
    <source>
        <dbReference type="Proteomes" id="UP000295117"/>
    </source>
</evidence>
<dbReference type="AlphaFoldDB" id="A0A4R8S6L1"/>
<evidence type="ECO:0000256" key="1">
    <source>
        <dbReference type="ARBA" id="ARBA00004141"/>
    </source>
</evidence>
<name>A0A4R8S6L1_9MYCO</name>
<dbReference type="InterPro" id="IPR038770">
    <property type="entry name" value="Na+/solute_symporter_sf"/>
</dbReference>
<evidence type="ECO:0000256" key="4">
    <source>
        <dbReference type="ARBA" id="ARBA00022449"/>
    </source>
</evidence>
<evidence type="ECO:0000256" key="9">
    <source>
        <dbReference type="ARBA" id="ARBA00023136"/>
    </source>
</evidence>
<dbReference type="GO" id="GO:0015297">
    <property type="term" value="F:antiporter activity"/>
    <property type="evidence" value="ECO:0007669"/>
    <property type="project" value="UniProtKB-KW"/>
</dbReference>
<feature type="transmembrane region" description="Helical" evidence="12">
    <location>
        <begin position="30"/>
        <end position="48"/>
    </location>
</feature>
<evidence type="ECO:0000256" key="11">
    <source>
        <dbReference type="SAM" id="MobiDB-lite"/>
    </source>
</evidence>
<comment type="caution">
    <text evidence="14">The sequence shown here is derived from an EMBL/GenBank/DDBJ whole genome shotgun (WGS) entry which is preliminary data.</text>
</comment>
<feature type="transmembrane region" description="Helical" evidence="12">
    <location>
        <begin position="147"/>
        <end position="169"/>
    </location>
</feature>
<dbReference type="PANTHER" id="PTHR43562:SF3">
    <property type="entry name" value="SODIUM ION_PROTON EXCHANGER (EUROFUNG)"/>
    <property type="match status" value="1"/>
</dbReference>
<dbReference type="EMBL" id="PECH01000001">
    <property type="protein sequence ID" value="TDZ87321.1"/>
    <property type="molecule type" value="Genomic_DNA"/>
</dbReference>
<feature type="transmembrane region" description="Helical" evidence="12">
    <location>
        <begin position="352"/>
        <end position="374"/>
    </location>
</feature>
<feature type="transmembrane region" description="Helical" evidence="12">
    <location>
        <begin position="120"/>
        <end position="140"/>
    </location>
</feature>
<evidence type="ECO:0000256" key="7">
    <source>
        <dbReference type="ARBA" id="ARBA00023053"/>
    </source>
</evidence>
<keyword evidence="8" id="KW-0406">Ion transport</keyword>
<feature type="domain" description="Cation/H+ exchanger transmembrane" evidence="13">
    <location>
        <begin position="18"/>
        <end position="364"/>
    </location>
</feature>
<dbReference type="Proteomes" id="UP000295117">
    <property type="component" value="Unassembled WGS sequence"/>
</dbReference>
<sequence>MNGFGFPTLAIVVVVGMVGPLLALNTRLRIPVVIGELLAGIVIGRTGFGWIDAFDPTFKMFADVGFALVMFVAGTHVPIRDKTMVAALPKAALRAVVVGVVGAVLGVLLANAFHTGHAPLYAVLIASSSAALVLPIIDSLSLEGPKVLSTTAQVAIADTASIVLLPLVIDLKHAPRAAVGAVAVAACAGIVFVILRALDQAGTLDRFHDYSKQRRVAMELRISLAIVFGLAALAVETHVSIMLAGFALGLVVAGIGEPRRLAKQLFGFTEGFFSPLFFVWLGASLHVRELGENPKLMLLGLGLGGAAVLAHMVGRLFGQPLSLGALAAAQLGVPIAAAAIGEQQQSLIHGEAAALILGALVTVVAATLGGALYAKTAPRHQPGVAKPEGPLGDSVGSGAADAAGGGPAGPAQSTGGTGNGVAG</sequence>
<dbReference type="Gene3D" id="1.20.1530.20">
    <property type="match status" value="1"/>
</dbReference>
<evidence type="ECO:0000256" key="2">
    <source>
        <dbReference type="ARBA" id="ARBA00005551"/>
    </source>
</evidence>
<accession>A0A4R8S6L1</accession>